<feature type="transmembrane region" description="Helical" evidence="1">
    <location>
        <begin position="42"/>
        <end position="69"/>
    </location>
</feature>
<keyword evidence="1" id="KW-0812">Transmembrane</keyword>
<accession>A0ABU1JJJ3</accession>
<keyword evidence="1" id="KW-1133">Transmembrane helix</keyword>
<keyword evidence="3" id="KW-1185">Reference proteome</keyword>
<protein>
    <recommendedName>
        <fullName evidence="4">Glycine zipper domain-containing protein</fullName>
    </recommendedName>
</protein>
<comment type="caution">
    <text evidence="2">The sequence shown here is derived from an EMBL/GenBank/DDBJ whole genome shotgun (WGS) entry which is preliminary data.</text>
</comment>
<evidence type="ECO:0008006" key="4">
    <source>
        <dbReference type="Google" id="ProtNLM"/>
    </source>
</evidence>
<sequence length="78" mass="7324">MSVRTLPRLLPIALAAALLASGCTNMSREAQGTLSGAGIGAAGGVALTALTGGSLLAGGVVGGAVGAVAGNLKSKGYW</sequence>
<proteinExistence type="predicted"/>
<dbReference type="RefSeq" id="WP_309792807.1">
    <property type="nucleotide sequence ID" value="NZ_JAVDPW010000002.1"/>
</dbReference>
<evidence type="ECO:0000313" key="3">
    <source>
        <dbReference type="Proteomes" id="UP001262410"/>
    </source>
</evidence>
<gene>
    <name evidence="2" type="ORF">E9232_001288</name>
</gene>
<dbReference type="EMBL" id="JAVDPW010000002">
    <property type="protein sequence ID" value="MDR6288781.1"/>
    <property type="molecule type" value="Genomic_DNA"/>
</dbReference>
<dbReference type="PROSITE" id="PS51257">
    <property type="entry name" value="PROKAR_LIPOPROTEIN"/>
    <property type="match status" value="1"/>
</dbReference>
<reference evidence="2 3" key="1">
    <citation type="submission" date="2023-07" db="EMBL/GenBank/DDBJ databases">
        <title>Sorghum-associated microbial communities from plants grown in Nebraska, USA.</title>
        <authorList>
            <person name="Schachtman D."/>
        </authorList>
    </citation>
    <scope>NUCLEOTIDE SEQUENCE [LARGE SCALE GENOMIC DNA]</scope>
    <source>
        <strain evidence="2 3">584</strain>
    </source>
</reference>
<evidence type="ECO:0000256" key="1">
    <source>
        <dbReference type="SAM" id="Phobius"/>
    </source>
</evidence>
<name>A0ABU1JJJ3_9PROT</name>
<organism evidence="2 3">
    <name type="scientific">Inquilinus ginsengisoli</name>
    <dbReference type="NCBI Taxonomy" id="363840"/>
    <lineage>
        <taxon>Bacteria</taxon>
        <taxon>Pseudomonadati</taxon>
        <taxon>Pseudomonadota</taxon>
        <taxon>Alphaproteobacteria</taxon>
        <taxon>Rhodospirillales</taxon>
        <taxon>Rhodospirillaceae</taxon>
        <taxon>Inquilinus</taxon>
    </lineage>
</organism>
<dbReference type="Proteomes" id="UP001262410">
    <property type="component" value="Unassembled WGS sequence"/>
</dbReference>
<keyword evidence="1" id="KW-0472">Membrane</keyword>
<evidence type="ECO:0000313" key="2">
    <source>
        <dbReference type="EMBL" id="MDR6288781.1"/>
    </source>
</evidence>